<evidence type="ECO:0000256" key="2">
    <source>
        <dbReference type="SAM" id="Phobius"/>
    </source>
</evidence>
<feature type="transmembrane region" description="Helical" evidence="2">
    <location>
        <begin position="247"/>
        <end position="268"/>
    </location>
</feature>
<reference evidence="3 4" key="1">
    <citation type="submission" date="2018-11" db="EMBL/GenBank/DDBJ databases">
        <title>Sequencing the genomes of 1000 actinobacteria strains.</title>
        <authorList>
            <person name="Klenk H.-P."/>
        </authorList>
    </citation>
    <scope>NUCLEOTIDE SEQUENCE [LARGE SCALE GENOMIC DNA]</scope>
    <source>
        <strain evidence="3 4">DSM 15700</strain>
    </source>
</reference>
<evidence type="ECO:0008006" key="5">
    <source>
        <dbReference type="Google" id="ProtNLM"/>
    </source>
</evidence>
<name>A0A3N4YQA6_9MICO</name>
<evidence type="ECO:0000313" key="3">
    <source>
        <dbReference type="EMBL" id="RPF22277.1"/>
    </source>
</evidence>
<dbReference type="OrthoDB" id="5177522at2"/>
<evidence type="ECO:0000313" key="4">
    <source>
        <dbReference type="Proteomes" id="UP000280501"/>
    </source>
</evidence>
<evidence type="ECO:0000256" key="1">
    <source>
        <dbReference type="SAM" id="MobiDB-lite"/>
    </source>
</evidence>
<gene>
    <name evidence="3" type="ORF">EDD34_2929</name>
</gene>
<dbReference type="EMBL" id="RKQZ01000001">
    <property type="protein sequence ID" value="RPF22277.1"/>
    <property type="molecule type" value="Genomic_DNA"/>
</dbReference>
<feature type="transmembrane region" description="Helical" evidence="2">
    <location>
        <begin position="219"/>
        <end position="240"/>
    </location>
</feature>
<feature type="region of interest" description="Disordered" evidence="1">
    <location>
        <begin position="1"/>
        <end position="25"/>
    </location>
</feature>
<keyword evidence="2" id="KW-1133">Transmembrane helix</keyword>
<feature type="transmembrane region" description="Helical" evidence="2">
    <location>
        <begin position="163"/>
        <end position="182"/>
    </location>
</feature>
<feature type="transmembrane region" description="Helical" evidence="2">
    <location>
        <begin position="274"/>
        <end position="291"/>
    </location>
</feature>
<feature type="transmembrane region" description="Helical" evidence="2">
    <location>
        <begin position="39"/>
        <end position="60"/>
    </location>
</feature>
<keyword evidence="2" id="KW-0812">Transmembrane</keyword>
<dbReference type="Proteomes" id="UP000280501">
    <property type="component" value="Unassembled WGS sequence"/>
</dbReference>
<feature type="transmembrane region" description="Helical" evidence="2">
    <location>
        <begin position="194"/>
        <end position="213"/>
    </location>
</feature>
<keyword evidence="2" id="KW-0472">Membrane</keyword>
<dbReference type="AlphaFoldDB" id="A0A3N4YQA6"/>
<feature type="transmembrane region" description="Helical" evidence="2">
    <location>
        <begin position="80"/>
        <end position="98"/>
    </location>
</feature>
<comment type="caution">
    <text evidence="3">The sequence shown here is derived from an EMBL/GenBank/DDBJ whole genome shotgun (WGS) entry which is preliminary data.</text>
</comment>
<proteinExistence type="predicted"/>
<protein>
    <recommendedName>
        <fullName evidence="5">CPBP family intramembrane metalloprotease</fullName>
    </recommendedName>
</protein>
<sequence>MSETPVSETVERETGAEAAGPSTTSPAPKRLGLKGYAKYLWLFIVLTVGSLWGVVTLYIIDYERMASILGSLEATTSPVVVIVLHTPAIAALVVLLWYDGWRGVANYLRTWVPRKKDLPWIPVLMGLMLLYIFVVRWLCQLFGIEVPPEPMSFVDGLVRFFELFYMEIGMIAIAIGWFGFFLPLMHRATGSRIGAGALTGLGIGIFIAPGYMLESFEQATAWTVYTAQLCVLGIGMALLLSKMKGNTLFFLLPFWVSASGSHFGLYIFMVETQYVQIALFTLLVFVLYFVLKAQGRGKLEPIHTFPEYLENEYTTRVGAPFPGKGDRSKELAAAKGKGPEPV</sequence>
<accession>A0A3N4YQA6</accession>
<organism evidence="3 4">
    <name type="scientific">Myceligenerans xiligouense</name>
    <dbReference type="NCBI Taxonomy" id="253184"/>
    <lineage>
        <taxon>Bacteria</taxon>
        <taxon>Bacillati</taxon>
        <taxon>Actinomycetota</taxon>
        <taxon>Actinomycetes</taxon>
        <taxon>Micrococcales</taxon>
        <taxon>Promicromonosporaceae</taxon>
        <taxon>Myceligenerans</taxon>
    </lineage>
</organism>
<keyword evidence="4" id="KW-1185">Reference proteome</keyword>
<dbReference type="RefSeq" id="WP_123815214.1">
    <property type="nucleotide sequence ID" value="NZ_RKQZ01000001.1"/>
</dbReference>
<feature type="region of interest" description="Disordered" evidence="1">
    <location>
        <begin position="319"/>
        <end position="342"/>
    </location>
</feature>
<feature type="transmembrane region" description="Helical" evidence="2">
    <location>
        <begin position="118"/>
        <end position="143"/>
    </location>
</feature>